<organism evidence="2 5">
    <name type="scientific">Didymodactylos carnosus</name>
    <dbReference type="NCBI Taxonomy" id="1234261"/>
    <lineage>
        <taxon>Eukaryota</taxon>
        <taxon>Metazoa</taxon>
        <taxon>Spiralia</taxon>
        <taxon>Gnathifera</taxon>
        <taxon>Rotifera</taxon>
        <taxon>Eurotatoria</taxon>
        <taxon>Bdelloidea</taxon>
        <taxon>Philodinida</taxon>
        <taxon>Philodinidae</taxon>
        <taxon>Didymodactylos</taxon>
    </lineage>
</organism>
<dbReference type="Proteomes" id="UP000677228">
    <property type="component" value="Unassembled WGS sequence"/>
</dbReference>
<name>A0A814ZK32_9BILA</name>
<proteinExistence type="predicted"/>
<evidence type="ECO:0000313" key="2">
    <source>
        <dbReference type="EMBL" id="CAF1244442.1"/>
    </source>
</evidence>
<keyword evidence="5" id="KW-1185">Reference proteome</keyword>
<evidence type="ECO:0000313" key="4">
    <source>
        <dbReference type="EMBL" id="CAF4009277.1"/>
    </source>
</evidence>
<dbReference type="AlphaFoldDB" id="A0A814ZK32"/>
<dbReference type="EMBL" id="CAJNOK010001736">
    <property type="protein sequence ID" value="CAF0827625.1"/>
    <property type="molecule type" value="Genomic_DNA"/>
</dbReference>
<evidence type="ECO:0000313" key="1">
    <source>
        <dbReference type="EMBL" id="CAF0827625.1"/>
    </source>
</evidence>
<dbReference type="EMBL" id="CAJOBC010011760">
    <property type="protein sequence ID" value="CAF4009277.1"/>
    <property type="molecule type" value="Genomic_DNA"/>
</dbReference>
<accession>A0A814ZK32</accession>
<sequence length="469" mass="55057">MLCDECKTNSYDFTCKCLKKLCVSCSTKHIQLIEKQFSDIYNNDIKSKIEQINDICHQNNSIEQQHQIIHDWKSKQIQLINDISNEALNNLKKTQQLLSTINIDDLEKNFRIIRHEQLDEINEFKQNLCNKYTALSELSSIIKYNTLNDLLKNALNLISLDNDNNNNNNNEEENFTSFVDKSNIIYRIPRAHADCYGAIACHNNELVYYDFDRKTIIVIKTIYKTQSFEYKWPYEQRITDMDYSSILQLYLISTGRGTCELYSFDSDTGNINIWMTFQLRQRKMQVLKRFYCSLDSIFIVFWDKRGDYKKQCCDTLLLIDYNKKEIEYKTIKDLINIDGEIVDVACDDNSNVISLAYRSTIENNRVIGVYLFTKEWNVINVVQLDATNNSDCWFTPRISWSSVLNVFVFVEYTSATLFILNRNGIIKGKSTFEDQNDATQPLNICLSNDWIALYYQLSINIHRINKLLT</sequence>
<gene>
    <name evidence="2" type="ORF">GPM918_LOCUS25819</name>
    <name evidence="1" type="ORF">OVA965_LOCUS5978</name>
    <name evidence="4" type="ORF">SRO942_LOCUS25867</name>
    <name evidence="3" type="ORF">TMI583_LOCUS5974</name>
</gene>
<dbReference type="Proteomes" id="UP000682733">
    <property type="component" value="Unassembled WGS sequence"/>
</dbReference>
<dbReference type="EMBL" id="CAJNOQ010010157">
    <property type="protein sequence ID" value="CAF1244442.1"/>
    <property type="molecule type" value="Genomic_DNA"/>
</dbReference>
<evidence type="ECO:0000313" key="5">
    <source>
        <dbReference type="Proteomes" id="UP000663829"/>
    </source>
</evidence>
<dbReference type="Proteomes" id="UP000681722">
    <property type="component" value="Unassembled WGS sequence"/>
</dbReference>
<dbReference type="EMBL" id="CAJOBA010001736">
    <property type="protein sequence ID" value="CAF3612074.1"/>
    <property type="molecule type" value="Genomic_DNA"/>
</dbReference>
<dbReference type="Proteomes" id="UP000663829">
    <property type="component" value="Unassembled WGS sequence"/>
</dbReference>
<reference evidence="2" key="1">
    <citation type="submission" date="2021-02" db="EMBL/GenBank/DDBJ databases">
        <authorList>
            <person name="Nowell W R."/>
        </authorList>
    </citation>
    <scope>NUCLEOTIDE SEQUENCE</scope>
</reference>
<comment type="caution">
    <text evidence="2">The sequence shown here is derived from an EMBL/GenBank/DDBJ whole genome shotgun (WGS) entry which is preliminary data.</text>
</comment>
<dbReference type="SUPFAM" id="SSF69322">
    <property type="entry name" value="Tricorn protease domain 2"/>
    <property type="match status" value="1"/>
</dbReference>
<evidence type="ECO:0000313" key="3">
    <source>
        <dbReference type="EMBL" id="CAF3612074.1"/>
    </source>
</evidence>
<protein>
    <submittedName>
        <fullName evidence="2">Uncharacterized protein</fullName>
    </submittedName>
</protein>